<proteinExistence type="inferred from homology"/>
<dbReference type="Gene3D" id="3.40.350.10">
    <property type="entry name" value="Creatinase/prolidase N-terminal domain"/>
    <property type="match status" value="1"/>
</dbReference>
<dbReference type="GO" id="GO:0005739">
    <property type="term" value="C:mitochondrion"/>
    <property type="evidence" value="ECO:0007669"/>
    <property type="project" value="TreeGrafter"/>
</dbReference>
<keyword evidence="5" id="KW-0464">Manganese</keyword>
<keyword evidence="4" id="KW-0378">Hydrolase</keyword>
<evidence type="ECO:0000313" key="8">
    <source>
        <dbReference type="Proteomes" id="UP001152759"/>
    </source>
</evidence>
<dbReference type="PANTHER" id="PTHR43226">
    <property type="entry name" value="XAA-PRO AMINOPEPTIDASE 3"/>
    <property type="match status" value="1"/>
</dbReference>
<dbReference type="InterPro" id="IPR029149">
    <property type="entry name" value="Creatin/AminoP/Spt16_N"/>
</dbReference>
<dbReference type="InterPro" id="IPR036005">
    <property type="entry name" value="Creatinase/aminopeptidase-like"/>
</dbReference>
<dbReference type="Proteomes" id="UP001152759">
    <property type="component" value="Chromosome 5"/>
</dbReference>
<evidence type="ECO:0000256" key="2">
    <source>
        <dbReference type="ARBA" id="ARBA00008766"/>
    </source>
</evidence>
<reference evidence="7" key="1">
    <citation type="submission" date="2021-12" db="EMBL/GenBank/DDBJ databases">
        <authorList>
            <person name="King R."/>
        </authorList>
    </citation>
    <scope>NUCLEOTIDE SEQUENCE</scope>
</reference>
<comment type="cofactor">
    <cofactor evidence="1">
        <name>Mn(2+)</name>
        <dbReference type="ChEBI" id="CHEBI:29035"/>
    </cofactor>
</comment>
<dbReference type="CDD" id="cd01087">
    <property type="entry name" value="Prolidase"/>
    <property type="match status" value="1"/>
</dbReference>
<keyword evidence="3" id="KW-0479">Metal-binding</keyword>
<dbReference type="Pfam" id="PF05195">
    <property type="entry name" value="AMP_N"/>
    <property type="match status" value="1"/>
</dbReference>
<dbReference type="SMART" id="SM01011">
    <property type="entry name" value="AMP_N"/>
    <property type="match status" value="1"/>
</dbReference>
<dbReference type="Gene3D" id="3.90.230.10">
    <property type="entry name" value="Creatinase/methionine aminopeptidase superfamily"/>
    <property type="match status" value="1"/>
</dbReference>
<dbReference type="EMBL" id="OU963866">
    <property type="protein sequence ID" value="CAH0390084.1"/>
    <property type="molecule type" value="Genomic_DNA"/>
</dbReference>
<dbReference type="AlphaFoldDB" id="A0A9P0AC95"/>
<keyword evidence="8" id="KW-1185">Reference proteome</keyword>
<evidence type="ECO:0000256" key="1">
    <source>
        <dbReference type="ARBA" id="ARBA00001936"/>
    </source>
</evidence>
<gene>
    <name evidence="7" type="ORF">BEMITA_LOCUS8843</name>
</gene>
<sequence>MFSASAFRSSYLCSMCRKVALNGSCASTQKSLSTQIEKLNNRPNPKFVYGQPTYESHPHLIKPEELVAGIKLEEFQERRRKLISLVSYQDPNNKTKNLLPGRKNTKHIIVIPGATKQYMSDKIPYVFRQNSDFFYLTGCLEQDSVLVISGEGEEDFISTIFMRPNDKQAELWDGPRTGPENAKQLFGVDKSFPVSELVPYLSSQILESPSHALWFDNLPQTQPVVSTSISALMNNLKIKVPESPRPYIHQLRLIKSLSEQRLMRRSCEIGCKSIEKTMAWTKAGMSEHELFAKVDFESRIGGADHLAYPPVVASGDNGTIIHYIENKQKMRDGNLVLMDAGCEFRGYSSDITRTWPVNGKFSPVQRIIYEVVYETQMELLKLCENRPCLDNLFHSMCLILGNKLKEAGVFSVNTTVPESLSKMAHELCPHHVSHYLGMDVHDVGTVPRTIPLQPGMVLTIEPGLYINRQNQLARPEFRGIGVRIEDDVLVTETGIEILTESCPKHPDDVEKIVQSIDSIQSIVIKTELQFTSHQLHRMDQYLKFARKFNKGVEILIGSPRQFRIALTLFIAASGMTYVVKEFMKEMDRKYEKMAEDDRMLLEQVKRDRAAGRKVFFDIVK</sequence>
<evidence type="ECO:0000256" key="4">
    <source>
        <dbReference type="ARBA" id="ARBA00022801"/>
    </source>
</evidence>
<evidence type="ECO:0000256" key="5">
    <source>
        <dbReference type="ARBA" id="ARBA00023211"/>
    </source>
</evidence>
<dbReference type="InterPro" id="IPR000994">
    <property type="entry name" value="Pept_M24"/>
</dbReference>
<dbReference type="Pfam" id="PF00557">
    <property type="entry name" value="Peptidase_M24"/>
    <property type="match status" value="1"/>
</dbReference>
<accession>A0A9P0AC95</accession>
<name>A0A9P0AC95_BEMTA</name>
<comment type="similarity">
    <text evidence="2">Belongs to the peptidase M24B family.</text>
</comment>
<dbReference type="SUPFAM" id="SSF53092">
    <property type="entry name" value="Creatinase/prolidase N-terminal domain"/>
    <property type="match status" value="1"/>
</dbReference>
<dbReference type="InterPro" id="IPR007865">
    <property type="entry name" value="Aminopep_P_N"/>
</dbReference>
<dbReference type="GO" id="GO:0070006">
    <property type="term" value="F:metalloaminopeptidase activity"/>
    <property type="evidence" value="ECO:0007669"/>
    <property type="project" value="InterPro"/>
</dbReference>
<organism evidence="7 8">
    <name type="scientific">Bemisia tabaci</name>
    <name type="common">Sweetpotato whitefly</name>
    <name type="synonym">Aleurodes tabaci</name>
    <dbReference type="NCBI Taxonomy" id="7038"/>
    <lineage>
        <taxon>Eukaryota</taxon>
        <taxon>Metazoa</taxon>
        <taxon>Ecdysozoa</taxon>
        <taxon>Arthropoda</taxon>
        <taxon>Hexapoda</taxon>
        <taxon>Insecta</taxon>
        <taxon>Pterygota</taxon>
        <taxon>Neoptera</taxon>
        <taxon>Paraneoptera</taxon>
        <taxon>Hemiptera</taxon>
        <taxon>Sternorrhyncha</taxon>
        <taxon>Aleyrodoidea</taxon>
        <taxon>Aleyrodidae</taxon>
        <taxon>Aleyrodinae</taxon>
        <taxon>Bemisia</taxon>
    </lineage>
</organism>
<protein>
    <recommendedName>
        <fullName evidence="6">Aminopeptidase P N-terminal domain-containing protein</fullName>
    </recommendedName>
</protein>
<dbReference type="InterPro" id="IPR052433">
    <property type="entry name" value="X-Pro_dipept-like"/>
</dbReference>
<dbReference type="GO" id="GO:0030145">
    <property type="term" value="F:manganese ion binding"/>
    <property type="evidence" value="ECO:0007669"/>
    <property type="project" value="InterPro"/>
</dbReference>
<dbReference type="PANTHER" id="PTHR43226:SF4">
    <property type="entry name" value="XAA-PRO AMINOPEPTIDASE 3"/>
    <property type="match status" value="1"/>
</dbReference>
<dbReference type="GO" id="GO:0006508">
    <property type="term" value="P:proteolysis"/>
    <property type="evidence" value="ECO:0007669"/>
    <property type="project" value="TreeGrafter"/>
</dbReference>
<evidence type="ECO:0000259" key="6">
    <source>
        <dbReference type="SMART" id="SM01011"/>
    </source>
</evidence>
<evidence type="ECO:0000256" key="3">
    <source>
        <dbReference type="ARBA" id="ARBA00022723"/>
    </source>
</evidence>
<feature type="domain" description="Aminopeptidase P N-terminal" evidence="6">
    <location>
        <begin position="70"/>
        <end position="222"/>
    </location>
</feature>
<dbReference type="SUPFAM" id="SSF55920">
    <property type="entry name" value="Creatinase/aminopeptidase"/>
    <property type="match status" value="1"/>
</dbReference>
<evidence type="ECO:0000313" key="7">
    <source>
        <dbReference type="EMBL" id="CAH0390084.1"/>
    </source>
</evidence>